<feature type="compositionally biased region" description="Basic and acidic residues" evidence="1">
    <location>
        <begin position="721"/>
        <end position="738"/>
    </location>
</feature>
<dbReference type="EMBL" id="BLAL01000242">
    <property type="protein sequence ID" value="GES95318.1"/>
    <property type="molecule type" value="Genomic_DNA"/>
</dbReference>
<sequence length="2488" mass="293250">MGITISREEVKALEGFGKLQQEERVALLTERGMKIEDRDREIGEFLGTDEVTGTLIRGLITLGADKQRELMVNEANQYIKTIQEMHNELTNERMSQYMEDKKRWEEHMKYYYHTTSPKTHNLITEVGTPDIEDRILLQGSDNNIPKEELDVLEDYTSSDEESFIVKRHRDMTIEHTGDKKTSPSTNQQSRKQKKNGKGKNLLLEDQSILIANDNEIIMLDSERGNKNASQHAPKGVKDFKYFAGIVEYNLKEKDQQKIVNSLNNEENDEPLLPYTINRLGTTHNDHMTPYVYVGFHYKKERDNFCNNNHVINNIGKFEPLKWMDAVDAHISIIFEHIPKALPQAEIETHIEKEIGKIINIEGIRHDSKKEEWSIKAKVDVRCTEKKLIDTWGFYLQSGNFITVRPLNFRREEIDNRNSYAATIMSIDNEIPYEKVVNELNKITGVGLWQVIRDDNNKQDTYNVRVQFRSKEARREAGKHPFTIKDEVKEITAQLLQIEITPEDDHIITNHTREGENTTKRPMARKDAISAKETTISQTSAETQEQRLTEIGNAIARFAKGTITTMKNVFTKTTEGITNTTTSHQPPEITETIDTTPTNLIHNLMAEETTEDQLNTSTTVPSPSHNPPDPTDTLTITSTTPTTTRIIDQEMIEEVQVTNKDHTTDTTNSYTQRDRHPETDGQPGGSAGKRNLSTELNKEEIYPSIKTKKRIKNKKNKKQIKIQKDHYKKDADRKQKDVNEPYNFKKYNRNLKIGCINIRGLNDSNNQLDLRRMITNEKWDIAIVSETKLNSRKGQHIYKDWTNYDSLNCSYNDSDQKRGIMIIIRKELSQRKVNVERINGHVIKFDLLFKKQKSIKIIGIYNPNQDKEMTNKIKRKIIDWVEEAERTQQELIILGDLNEADKATNRSNRLITKCLHNLNLKDINRCIAGDKVIDTWTNGFNSSRIDYIFTSDNILSNIIRHEVKKLENIQTDHKALTITIKLVEILEFDKNSMIKDIKKQKTWIKPDTKDWETIAATVEDQILKVDLSATINWNTLVEIYQNAHQEVIKIKKATIEEEIKAAENCSDDELRHNNPRILIKNLIAERDRLLYLEYMGHRIKKFLNKLLNKSYNRHCRETAKNFQTAKRTYNDITILPQWNEENMTDKRNKLKIESLVKLYNNKEFIEDKKLDHDKLRKPSYRKSFMEHIKKIEQLSNEMTNDIINTNIDINIRTRESYLENDIGKMIDRILERKREKIDMSNLFIKENGTFTIETDKDKIKERVHDHYKTWTRKRNIDLDLIEYNEEWRNIYQPRTEINEQIYDGILEDITLDELDNIIRETKSGKAAGISGIPYDFWKKSKKETRKILLDIYNRTLHDHKVLDDWKKGMIFPINKTTRSHWNNDINLTRPITLIETARKIFIKILVKRLAKILSLNKVLQGSNYAALLNESTLEPLKIVQSIIEDANKENKEVWILLMDISKAFDSVSMIMLEKSLKRIKVPEPLINIIMDINLNRTNKVIVNGEFTKEYEVEDGVDQGEVWSPLLWRIFYDALLTRLAKIKKETGYTMETTKYIDINKNISNKIEITYNASAFMDDTTLIGGNKNKLMKMIEICHEFFEINDIKANIKKYELIRINGSEDNDNNELIINNEKIEKVNNPEGNRFLGIYFRHDNRRKVYKDRIRTMINDACRLFRWKKLKEKQIIAIWNIVIIPRIEYQLQAIVLTEDECNELMRKINTLIKHSCDLPSTTPNFLLHDKDIYGLKHIYNLQIENLAKNIIYMMNDKGRLKEIMELKMIQEQNKIWTRQCIGNLNSKSFRRQNSWIINAINLLKKEKLSICKHEYNDKFIHHCIEGGTSEIIDFLTDNEIEKSSSSRKKRGVIFIEQILEENQEKILKWKHFCKINNLSTKGKIPFWFTKIKNEITITNTRKLKDKFLNRQYNNNYESKTIIYDETSDLERKAIITWNDPEGNIIFSKNKKKSRSKKYKRIGVHLIPNSNSINDEDNSPTLIACTGCNKNIKRINDGTCHIYIENENSRIINNRKEDNNIKPYESLGNIKNRNEKRIIKNDLKQNTIIEEIEESEFENINFNKKIDEIDQMIEAPENFIEELKNNIIEHTDEIYDAFIQIDIRDKGEDPDYIEIINNLETENELIMKRDEDIEVIHIEEETLKINEYNIYWNNNLVKWAYRRWSKIISQAKWKHELLHCKLIEDLFINNYKDEFDWKISLEFISNRNQCRKTVCNTQDSLDRSYKIKNLLMILPTYKLLYDRGTNKIETPTCPRCEEVEETWDHLWTCNQNEFNIKDVIENTIIEIEKKYTTKGQSHENEENNTQQNDDDDLKIIFDNIETFNEIKVEFVLFLDNKSAILPNKKKYWELLRGIYNKNLNNLGKNKKESKAIIRKLWELCYDNMKKEIWHKRIERTIEIEKAEGITKGDKRKRKREDKNQKNQKTITKKQKHNKNIENTKKQDQRQTIKLVTYERSIGRSLDTGRKDERWNTIQKLIPLDK</sequence>
<proteinExistence type="predicted"/>
<dbReference type="PROSITE" id="PS50878">
    <property type="entry name" value="RT_POL"/>
    <property type="match status" value="1"/>
</dbReference>
<evidence type="ECO:0000313" key="3">
    <source>
        <dbReference type="EMBL" id="GES95318.1"/>
    </source>
</evidence>
<evidence type="ECO:0000259" key="2">
    <source>
        <dbReference type="PROSITE" id="PS50878"/>
    </source>
</evidence>
<organism evidence="3 4">
    <name type="scientific">Rhizophagus clarus</name>
    <dbReference type="NCBI Taxonomy" id="94130"/>
    <lineage>
        <taxon>Eukaryota</taxon>
        <taxon>Fungi</taxon>
        <taxon>Fungi incertae sedis</taxon>
        <taxon>Mucoromycota</taxon>
        <taxon>Glomeromycotina</taxon>
        <taxon>Glomeromycetes</taxon>
        <taxon>Glomerales</taxon>
        <taxon>Glomeraceae</taxon>
        <taxon>Rhizophagus</taxon>
    </lineage>
</organism>
<reference evidence="3" key="1">
    <citation type="submission" date="2019-10" db="EMBL/GenBank/DDBJ databases">
        <title>Conservation and host-specific expression of non-tandemly repeated heterogenous ribosome RNA gene in arbuscular mycorrhizal fungi.</title>
        <authorList>
            <person name="Maeda T."/>
            <person name="Kobayashi Y."/>
            <person name="Nakagawa T."/>
            <person name="Ezawa T."/>
            <person name="Yamaguchi K."/>
            <person name="Bino T."/>
            <person name="Nishimoto Y."/>
            <person name="Shigenobu S."/>
            <person name="Kawaguchi M."/>
        </authorList>
    </citation>
    <scope>NUCLEOTIDE SEQUENCE</scope>
    <source>
        <strain evidence="3">HR1</strain>
    </source>
</reference>
<comment type="caution">
    <text evidence="3">The sequence shown here is derived from an EMBL/GenBank/DDBJ whole genome shotgun (WGS) entry which is preliminary data.</text>
</comment>
<dbReference type="OrthoDB" id="3063155at2759"/>
<dbReference type="InterPro" id="IPR043502">
    <property type="entry name" value="DNA/RNA_pol_sf"/>
</dbReference>
<dbReference type="InterPro" id="IPR000477">
    <property type="entry name" value="RT_dom"/>
</dbReference>
<gene>
    <name evidence="3" type="ORF">RCL2_002199500</name>
</gene>
<dbReference type="Pfam" id="PF00078">
    <property type="entry name" value="RVT_1"/>
    <property type="match status" value="1"/>
</dbReference>
<accession>A0A8H3LUT0</accession>
<feature type="region of interest" description="Disordered" evidence="1">
    <location>
        <begin position="173"/>
        <end position="198"/>
    </location>
</feature>
<feature type="compositionally biased region" description="Low complexity" evidence="1">
    <location>
        <begin position="630"/>
        <end position="645"/>
    </location>
</feature>
<dbReference type="SUPFAM" id="SSF56219">
    <property type="entry name" value="DNase I-like"/>
    <property type="match status" value="1"/>
</dbReference>
<dbReference type="Pfam" id="PF03372">
    <property type="entry name" value="Exo_endo_phos"/>
    <property type="match status" value="1"/>
</dbReference>
<feature type="compositionally biased region" description="Basic and acidic residues" evidence="1">
    <location>
        <begin position="2441"/>
        <end position="2453"/>
    </location>
</feature>
<dbReference type="Proteomes" id="UP000615446">
    <property type="component" value="Unassembled WGS sequence"/>
</dbReference>
<evidence type="ECO:0000313" key="4">
    <source>
        <dbReference type="Proteomes" id="UP000615446"/>
    </source>
</evidence>
<dbReference type="Gene3D" id="3.60.10.10">
    <property type="entry name" value="Endonuclease/exonuclease/phosphatase"/>
    <property type="match status" value="1"/>
</dbReference>
<dbReference type="GO" id="GO:0003824">
    <property type="term" value="F:catalytic activity"/>
    <property type="evidence" value="ECO:0007669"/>
    <property type="project" value="InterPro"/>
</dbReference>
<feature type="domain" description="Reverse transcriptase" evidence="2">
    <location>
        <begin position="1353"/>
        <end position="1649"/>
    </location>
</feature>
<dbReference type="SUPFAM" id="SSF56672">
    <property type="entry name" value="DNA/RNA polymerases"/>
    <property type="match status" value="1"/>
</dbReference>
<feature type="compositionally biased region" description="Basic residues" evidence="1">
    <location>
        <begin position="705"/>
        <end position="720"/>
    </location>
</feature>
<dbReference type="InterPro" id="IPR036691">
    <property type="entry name" value="Endo/exonu/phosph_ase_sf"/>
</dbReference>
<evidence type="ECO:0000256" key="1">
    <source>
        <dbReference type="SAM" id="MobiDB-lite"/>
    </source>
</evidence>
<feature type="region of interest" description="Disordered" evidence="1">
    <location>
        <begin position="2413"/>
        <end position="2454"/>
    </location>
</feature>
<name>A0A8H3LUT0_9GLOM</name>
<dbReference type="PANTHER" id="PTHR19446">
    <property type="entry name" value="REVERSE TRANSCRIPTASES"/>
    <property type="match status" value="1"/>
</dbReference>
<feature type="compositionally biased region" description="Polar residues" evidence="1">
    <location>
        <begin position="611"/>
        <end position="622"/>
    </location>
</feature>
<dbReference type="InterPro" id="IPR005135">
    <property type="entry name" value="Endo/exonuclease/phosphatase"/>
</dbReference>
<protein>
    <recommendedName>
        <fullName evidence="2">Reverse transcriptase domain-containing protein</fullName>
    </recommendedName>
</protein>
<feature type="region of interest" description="Disordered" evidence="1">
    <location>
        <begin position="610"/>
        <end position="738"/>
    </location>
</feature>